<evidence type="ECO:0000313" key="5">
    <source>
        <dbReference type="EMBL" id="CAI5445830.1"/>
    </source>
</evidence>
<evidence type="ECO:0000256" key="1">
    <source>
        <dbReference type="ARBA" id="ARBA00021994"/>
    </source>
</evidence>
<evidence type="ECO:0000256" key="3">
    <source>
        <dbReference type="SAM" id="MobiDB-lite"/>
    </source>
</evidence>
<feature type="region of interest" description="Disordered" evidence="3">
    <location>
        <begin position="1"/>
        <end position="25"/>
    </location>
</feature>
<protein>
    <recommendedName>
        <fullName evidence="1">E3 ubiquitin-protein ligase PPP1R11</fullName>
    </recommendedName>
    <alternativeName>
        <fullName evidence="2">Protein phosphatase 1 regulatory subunit 11</fullName>
    </alternativeName>
</protein>
<keyword evidence="6" id="KW-1185">Reference proteome</keyword>
<dbReference type="AlphaFoldDB" id="B6VBT4"/>
<dbReference type="OrthoDB" id="307488at2759"/>
<name>B6VBT4_9PELO</name>
<dbReference type="PANTHER" id="PTHR20835:SF0">
    <property type="entry name" value="E3 UBIQUITIN-PROTEIN LIGASE PPP1R11"/>
    <property type="match status" value="1"/>
</dbReference>
<evidence type="ECO:0000313" key="4">
    <source>
        <dbReference type="EMBL" id="ACI49177.1"/>
    </source>
</evidence>
<feature type="region of interest" description="Disordered" evidence="3">
    <location>
        <begin position="68"/>
        <end position="98"/>
    </location>
</feature>
<gene>
    <name evidence="5" type="ORF">CAMP_LOCUS8467</name>
    <name evidence="4" type="ORF">Csp3_JD02.005</name>
</gene>
<dbReference type="InterPro" id="IPR011107">
    <property type="entry name" value="PPI_Ypi1"/>
</dbReference>
<feature type="compositionally biased region" description="Low complexity" evidence="3">
    <location>
        <begin position="1"/>
        <end position="21"/>
    </location>
</feature>
<sequence length="98" mass="10819">MSNTTTITETKTSEEPSSSSSPNHLVLRLGAQPSTADKKHVVWSTETVDNEGMGKKNSKCCCIYKKPKNWQDSSSDSDSDCETGHCRGHVEKKKEKNT</sequence>
<evidence type="ECO:0000256" key="2">
    <source>
        <dbReference type="ARBA" id="ARBA00031039"/>
    </source>
</evidence>
<accession>B6VBT4</accession>
<dbReference type="Pfam" id="PF07491">
    <property type="entry name" value="PPI_Ypi1"/>
    <property type="match status" value="1"/>
</dbReference>
<organism evidence="4">
    <name type="scientific">Caenorhabditis angaria</name>
    <dbReference type="NCBI Taxonomy" id="860376"/>
    <lineage>
        <taxon>Eukaryota</taxon>
        <taxon>Metazoa</taxon>
        <taxon>Ecdysozoa</taxon>
        <taxon>Nematoda</taxon>
        <taxon>Chromadorea</taxon>
        <taxon>Rhabditida</taxon>
        <taxon>Rhabditina</taxon>
        <taxon>Rhabditomorpha</taxon>
        <taxon>Rhabditoidea</taxon>
        <taxon>Rhabditidae</taxon>
        <taxon>Peloderinae</taxon>
        <taxon>Caenorhabditis</taxon>
    </lineage>
</organism>
<proteinExistence type="predicted"/>
<evidence type="ECO:0000313" key="6">
    <source>
        <dbReference type="Proteomes" id="UP001152747"/>
    </source>
</evidence>
<reference evidence="4" key="1">
    <citation type="journal article" date="2008" name="Genome Res.">
        <title>Multigenome DNA sequence conservation identifies Hox cis-regulatory elements.</title>
        <authorList>
            <person name="Kuntz S.G."/>
            <person name="Schwarz E.M."/>
            <person name="DeModena J.A."/>
            <person name="De Buysscher T."/>
            <person name="Trout D."/>
            <person name="Shizuya H."/>
            <person name="Sternberg P.W."/>
            <person name="Wold B.J."/>
        </authorList>
    </citation>
    <scope>NUCLEOTIDE SEQUENCE</scope>
    <source>
        <strain evidence="4">PS1010</strain>
    </source>
</reference>
<dbReference type="EMBL" id="CANHGI010000003">
    <property type="protein sequence ID" value="CAI5445830.1"/>
    <property type="molecule type" value="Genomic_DNA"/>
</dbReference>
<dbReference type="Proteomes" id="UP001152747">
    <property type="component" value="Unassembled WGS sequence"/>
</dbReference>
<feature type="compositionally biased region" description="Basic and acidic residues" evidence="3">
    <location>
        <begin position="82"/>
        <end position="98"/>
    </location>
</feature>
<dbReference type="GO" id="GO:0004865">
    <property type="term" value="F:protein serine/threonine phosphatase inhibitor activity"/>
    <property type="evidence" value="ECO:0007669"/>
    <property type="project" value="InterPro"/>
</dbReference>
<dbReference type="EMBL" id="FJ362376">
    <property type="protein sequence ID" value="ACI49177.1"/>
    <property type="molecule type" value="Genomic_DNA"/>
</dbReference>
<dbReference type="GO" id="GO:0005634">
    <property type="term" value="C:nucleus"/>
    <property type="evidence" value="ECO:0007669"/>
    <property type="project" value="TreeGrafter"/>
</dbReference>
<reference evidence="5" key="2">
    <citation type="submission" date="2022-11" db="EMBL/GenBank/DDBJ databases">
        <authorList>
            <person name="Kikuchi T."/>
        </authorList>
    </citation>
    <scope>NUCLEOTIDE SEQUENCE</scope>
    <source>
        <strain evidence="5">PS1010</strain>
    </source>
</reference>
<dbReference type="PANTHER" id="PTHR20835">
    <property type="entry name" value="E3 UBIQUITIN-PROTEIN LIGASE PPP1R11-RELATED"/>
    <property type="match status" value="1"/>
</dbReference>
<dbReference type="GO" id="GO:0008157">
    <property type="term" value="F:protein phosphatase 1 binding"/>
    <property type="evidence" value="ECO:0007669"/>
    <property type="project" value="TreeGrafter"/>
</dbReference>